<dbReference type="InterPro" id="IPR032710">
    <property type="entry name" value="NTF2-like_dom_sf"/>
</dbReference>
<evidence type="ECO:0008006" key="4">
    <source>
        <dbReference type="Google" id="ProtNLM"/>
    </source>
</evidence>
<name>A0A543FCF8_9NOCA</name>
<gene>
    <name evidence="2" type="ORF">FB390_3218</name>
</gene>
<proteinExistence type="predicted"/>
<dbReference type="EMBL" id="VFPG01000001">
    <property type="protein sequence ID" value="TQM31559.1"/>
    <property type="molecule type" value="Genomic_DNA"/>
</dbReference>
<dbReference type="AlphaFoldDB" id="A0A543FCF8"/>
<feature type="region of interest" description="Disordered" evidence="1">
    <location>
        <begin position="72"/>
        <end position="105"/>
    </location>
</feature>
<dbReference type="Proteomes" id="UP000316331">
    <property type="component" value="Unassembled WGS sequence"/>
</dbReference>
<evidence type="ECO:0000313" key="3">
    <source>
        <dbReference type="Proteomes" id="UP000316331"/>
    </source>
</evidence>
<reference evidence="2 3" key="1">
    <citation type="submission" date="2019-06" db="EMBL/GenBank/DDBJ databases">
        <title>Sequencing the genomes of 1000 actinobacteria strains.</title>
        <authorList>
            <person name="Klenk H.-P."/>
        </authorList>
    </citation>
    <scope>NUCLEOTIDE SEQUENCE [LARGE SCALE GENOMIC DNA]</scope>
    <source>
        <strain evidence="2 3">DSM 103495</strain>
    </source>
</reference>
<evidence type="ECO:0000256" key="1">
    <source>
        <dbReference type="SAM" id="MobiDB-lite"/>
    </source>
</evidence>
<organism evidence="2 3">
    <name type="scientific">Nocardia bhagyanarayanae</name>
    <dbReference type="NCBI Taxonomy" id="1215925"/>
    <lineage>
        <taxon>Bacteria</taxon>
        <taxon>Bacillati</taxon>
        <taxon>Actinomycetota</taxon>
        <taxon>Actinomycetes</taxon>
        <taxon>Mycobacteriales</taxon>
        <taxon>Nocardiaceae</taxon>
        <taxon>Nocardia</taxon>
    </lineage>
</organism>
<protein>
    <recommendedName>
        <fullName evidence="4">SnoaL-like protein</fullName>
    </recommendedName>
</protein>
<comment type="caution">
    <text evidence="2">The sequence shown here is derived from an EMBL/GenBank/DDBJ whole genome shotgun (WGS) entry which is preliminary data.</text>
</comment>
<sequence length="105" mass="11482">MDPAVRDVLDTLAREDYAALRPLLHPYLRWTDGPDTIRGRTKVLAHIAANPTSAPPVSYELRDGQIYRWTVPPEDADAGRDSALDTAPGGTGDRAFDRAPDTVPD</sequence>
<feature type="compositionally biased region" description="Basic and acidic residues" evidence="1">
    <location>
        <begin position="94"/>
        <end position="105"/>
    </location>
</feature>
<dbReference type="SUPFAM" id="SSF54427">
    <property type="entry name" value="NTF2-like"/>
    <property type="match status" value="1"/>
</dbReference>
<dbReference type="RefSeq" id="WP_221639272.1">
    <property type="nucleotide sequence ID" value="NZ_VFPG01000001.1"/>
</dbReference>
<accession>A0A543FCF8</accession>
<evidence type="ECO:0000313" key="2">
    <source>
        <dbReference type="EMBL" id="TQM31559.1"/>
    </source>
</evidence>
<keyword evidence="3" id="KW-1185">Reference proteome</keyword>